<dbReference type="PANTHER" id="PTHR23070">
    <property type="entry name" value="BCS1 AAA-TYPE ATPASE"/>
    <property type="match status" value="1"/>
</dbReference>
<proteinExistence type="inferred from homology"/>
<feature type="region of interest" description="Disordered" evidence="11">
    <location>
        <begin position="343"/>
        <end position="375"/>
    </location>
</feature>
<accession>A0A0D2M815</accession>
<reference evidence="14" key="1">
    <citation type="submission" date="2014-04" db="EMBL/GenBank/DDBJ databases">
        <title>Evolutionary Origins and Diversification of the Mycorrhizal Mutualists.</title>
        <authorList>
            <consortium name="DOE Joint Genome Institute"/>
            <consortium name="Mycorrhizal Genomics Consortium"/>
            <person name="Kohler A."/>
            <person name="Kuo A."/>
            <person name="Nagy L.G."/>
            <person name="Floudas D."/>
            <person name="Copeland A."/>
            <person name="Barry K.W."/>
            <person name="Cichocki N."/>
            <person name="Veneault-Fourrey C."/>
            <person name="LaButti K."/>
            <person name="Lindquist E.A."/>
            <person name="Lipzen A."/>
            <person name="Lundell T."/>
            <person name="Morin E."/>
            <person name="Murat C."/>
            <person name="Riley R."/>
            <person name="Ohm R."/>
            <person name="Sun H."/>
            <person name="Tunlid A."/>
            <person name="Henrissat B."/>
            <person name="Grigoriev I.V."/>
            <person name="Hibbett D.S."/>
            <person name="Martin F."/>
        </authorList>
    </citation>
    <scope>NUCLEOTIDE SEQUENCE [LARGE SCALE GENOMIC DNA]</scope>
    <source>
        <strain evidence="14">FD-334 SS-4</strain>
    </source>
</reference>
<evidence type="ECO:0000256" key="5">
    <source>
        <dbReference type="ARBA" id="ARBA00022840"/>
    </source>
</evidence>
<dbReference type="InterPro" id="IPR014851">
    <property type="entry name" value="BCS1_N"/>
</dbReference>
<dbReference type="InterPro" id="IPR027417">
    <property type="entry name" value="P-loop_NTPase"/>
</dbReference>
<feature type="region of interest" description="Disordered" evidence="11">
    <location>
        <begin position="422"/>
        <end position="464"/>
    </location>
</feature>
<evidence type="ECO:0000313" key="14">
    <source>
        <dbReference type="Proteomes" id="UP000054270"/>
    </source>
</evidence>
<dbReference type="PROSITE" id="PS00674">
    <property type="entry name" value="AAA"/>
    <property type="match status" value="1"/>
</dbReference>
<dbReference type="Pfam" id="PF25426">
    <property type="entry name" value="AAA_lid_BCS1"/>
    <property type="match status" value="1"/>
</dbReference>
<comment type="catalytic activity">
    <reaction evidence="9">
        <text>ATP + H2O = ADP + phosphate + H(+)</text>
        <dbReference type="Rhea" id="RHEA:13065"/>
        <dbReference type="ChEBI" id="CHEBI:15377"/>
        <dbReference type="ChEBI" id="CHEBI:15378"/>
        <dbReference type="ChEBI" id="CHEBI:30616"/>
        <dbReference type="ChEBI" id="CHEBI:43474"/>
        <dbReference type="ChEBI" id="CHEBI:456216"/>
    </reaction>
    <physiologicalReaction direction="left-to-right" evidence="9">
        <dbReference type="Rhea" id="RHEA:13066"/>
    </physiologicalReaction>
</comment>
<dbReference type="GO" id="GO:0016887">
    <property type="term" value="F:ATP hydrolysis activity"/>
    <property type="evidence" value="ECO:0007669"/>
    <property type="project" value="InterPro"/>
</dbReference>
<evidence type="ECO:0000256" key="7">
    <source>
        <dbReference type="ARBA" id="ARBA00023128"/>
    </source>
</evidence>
<dbReference type="InterPro" id="IPR003960">
    <property type="entry name" value="ATPase_AAA_CS"/>
</dbReference>
<dbReference type="Pfam" id="PF00004">
    <property type="entry name" value="AAA"/>
    <property type="match status" value="1"/>
</dbReference>
<protein>
    <recommendedName>
        <fullName evidence="12">BCS1 N-terminal domain-containing protein</fullName>
    </recommendedName>
</protein>
<dbReference type="OMA" id="YWQRSMS"/>
<dbReference type="GO" id="GO:0031966">
    <property type="term" value="C:mitochondrial membrane"/>
    <property type="evidence" value="ECO:0007669"/>
    <property type="project" value="UniProtKB-SubCell"/>
</dbReference>
<dbReference type="AlphaFoldDB" id="A0A0D2M815"/>
<keyword evidence="8" id="KW-0472">Membrane</keyword>
<keyword evidence="3 10" id="KW-0547">Nucleotide-binding</keyword>
<feature type="domain" description="BCS1 N-terminal" evidence="12">
    <location>
        <begin position="70"/>
        <end position="238"/>
    </location>
</feature>
<keyword evidence="5 10" id="KW-0067">ATP-binding</keyword>
<dbReference type="SUPFAM" id="SSF52540">
    <property type="entry name" value="P-loop containing nucleoside triphosphate hydrolases"/>
    <property type="match status" value="1"/>
</dbReference>
<dbReference type="InterPro" id="IPR050747">
    <property type="entry name" value="Mitochondrial_chaperone_BCS1"/>
</dbReference>
<keyword evidence="4" id="KW-0378">Hydrolase</keyword>
<comment type="subcellular location">
    <subcellularLocation>
        <location evidence="1">Mitochondrion membrane</location>
    </subcellularLocation>
</comment>
<dbReference type="EMBL" id="KN817578">
    <property type="protein sequence ID" value="KJA19418.1"/>
    <property type="molecule type" value="Genomic_DNA"/>
</dbReference>
<evidence type="ECO:0000256" key="9">
    <source>
        <dbReference type="ARBA" id="ARBA00048778"/>
    </source>
</evidence>
<keyword evidence="14" id="KW-1185">Reference proteome</keyword>
<evidence type="ECO:0000256" key="1">
    <source>
        <dbReference type="ARBA" id="ARBA00004325"/>
    </source>
</evidence>
<name>A0A0D2M815_HYPSF</name>
<evidence type="ECO:0000313" key="13">
    <source>
        <dbReference type="EMBL" id="KJA19418.1"/>
    </source>
</evidence>
<evidence type="ECO:0000256" key="4">
    <source>
        <dbReference type="ARBA" id="ARBA00022801"/>
    </source>
</evidence>
<evidence type="ECO:0000256" key="11">
    <source>
        <dbReference type="SAM" id="MobiDB-lite"/>
    </source>
</evidence>
<feature type="compositionally biased region" description="Polar residues" evidence="11">
    <location>
        <begin position="427"/>
        <end position="447"/>
    </location>
</feature>
<gene>
    <name evidence="13" type="ORF">HYPSUDRAFT_44329</name>
</gene>
<dbReference type="InterPro" id="IPR057495">
    <property type="entry name" value="AAA_lid_BCS1"/>
</dbReference>
<evidence type="ECO:0000256" key="6">
    <source>
        <dbReference type="ARBA" id="ARBA00022989"/>
    </source>
</evidence>
<dbReference type="Proteomes" id="UP000054270">
    <property type="component" value="Unassembled WGS sequence"/>
</dbReference>
<dbReference type="SMART" id="SM01024">
    <property type="entry name" value="BCS1_N"/>
    <property type="match status" value="1"/>
</dbReference>
<keyword evidence="2" id="KW-0812">Transmembrane</keyword>
<evidence type="ECO:0000259" key="12">
    <source>
        <dbReference type="SMART" id="SM01024"/>
    </source>
</evidence>
<dbReference type="STRING" id="945553.A0A0D2M815"/>
<dbReference type="Pfam" id="PF08740">
    <property type="entry name" value="BCS1_N"/>
    <property type="match status" value="1"/>
</dbReference>
<evidence type="ECO:0000256" key="2">
    <source>
        <dbReference type="ARBA" id="ARBA00022692"/>
    </source>
</evidence>
<dbReference type="GO" id="GO:0005524">
    <property type="term" value="F:ATP binding"/>
    <property type="evidence" value="ECO:0007669"/>
    <property type="project" value="UniProtKB-KW"/>
</dbReference>
<evidence type="ECO:0000256" key="8">
    <source>
        <dbReference type="ARBA" id="ARBA00023136"/>
    </source>
</evidence>
<evidence type="ECO:0000256" key="10">
    <source>
        <dbReference type="RuleBase" id="RU003651"/>
    </source>
</evidence>
<evidence type="ECO:0000256" key="3">
    <source>
        <dbReference type="ARBA" id="ARBA00022741"/>
    </source>
</evidence>
<comment type="similarity">
    <text evidence="10">Belongs to the AAA ATPase family.</text>
</comment>
<sequence>MATPLVLAQQVFSALNGNLQAGGATCSNATGFNETHARSGSESTAFPADFSSLVAFLLSASALSNWLKLALFGSFLETCRRLVFHLYYKVYSSIFVTACFDEDDSSYDWIMVWLSTPSWKTARDVQVSTRPFGLNSTAVMIKGEEEDSTTVMNRNRQLAYLPSTSSSLSFWYRRHWIQVCRNSKEGYYGLREDVLEICIMSIDHPAHAQEHMISVYVSDTSNNWWHIASCPKRPLNSIVLDPGIKDLLIDDAREFLERKSCYAARGIPFRRGYLLYNAPGSGKTGIIHSLAGELGLDVNVISLSRLGLDDTALGEIISELPEKCIDLMEDVDAAFSQTLNRDLDEEEKNPDQPQKEGNQKKQSHNPQREGRIIFSTTNKYSSLDPALCRPGRMDIHIEFKLASRYQARELYSCFYLPDSDLGEKGNVTETGSNTEGENDDSGYSSANEKLPPSPSEASTNDSPIEPVIFSGSSHCARPPKLSHRKIVSLADTFASSIPEREFSMAALQGYLMAYKVRPFDAVKDVVAWVEKERAE</sequence>
<dbReference type="Gene3D" id="3.40.50.300">
    <property type="entry name" value="P-loop containing nucleotide triphosphate hydrolases"/>
    <property type="match status" value="1"/>
</dbReference>
<dbReference type="InterPro" id="IPR003959">
    <property type="entry name" value="ATPase_AAA_core"/>
</dbReference>
<keyword evidence="7" id="KW-0496">Mitochondrion</keyword>
<keyword evidence="6" id="KW-1133">Transmembrane helix</keyword>
<dbReference type="OrthoDB" id="10251412at2759"/>
<feature type="compositionally biased region" description="Basic and acidic residues" evidence="11">
    <location>
        <begin position="349"/>
        <end position="359"/>
    </location>
</feature>
<organism evidence="13 14">
    <name type="scientific">Hypholoma sublateritium (strain FD-334 SS-4)</name>
    <dbReference type="NCBI Taxonomy" id="945553"/>
    <lineage>
        <taxon>Eukaryota</taxon>
        <taxon>Fungi</taxon>
        <taxon>Dikarya</taxon>
        <taxon>Basidiomycota</taxon>
        <taxon>Agaricomycotina</taxon>
        <taxon>Agaricomycetes</taxon>
        <taxon>Agaricomycetidae</taxon>
        <taxon>Agaricales</taxon>
        <taxon>Agaricineae</taxon>
        <taxon>Strophariaceae</taxon>
        <taxon>Hypholoma</taxon>
    </lineage>
</organism>